<evidence type="ECO:0000256" key="6">
    <source>
        <dbReference type="ARBA" id="ARBA00023136"/>
    </source>
</evidence>
<feature type="transmembrane region" description="Helical" evidence="7">
    <location>
        <begin position="12"/>
        <end position="34"/>
    </location>
</feature>
<dbReference type="InterPro" id="IPR035952">
    <property type="entry name" value="Rhomboid-like_sf"/>
</dbReference>
<dbReference type="AlphaFoldDB" id="A0A839SPV9"/>
<gene>
    <name evidence="9" type="ORF">FHR98_001216</name>
</gene>
<keyword evidence="10" id="KW-1185">Reference proteome</keyword>
<dbReference type="Pfam" id="PF01694">
    <property type="entry name" value="Rhomboid"/>
    <property type="match status" value="1"/>
</dbReference>
<feature type="transmembrane region" description="Helical" evidence="7">
    <location>
        <begin position="168"/>
        <end position="189"/>
    </location>
</feature>
<organism evidence="9 10">
    <name type="scientific">Limibacillus halophilus</name>
    <dbReference type="NCBI Taxonomy" id="1579333"/>
    <lineage>
        <taxon>Bacteria</taxon>
        <taxon>Pseudomonadati</taxon>
        <taxon>Pseudomonadota</taxon>
        <taxon>Alphaproteobacteria</taxon>
        <taxon>Rhodospirillales</taxon>
        <taxon>Rhodovibrionaceae</taxon>
        <taxon>Limibacillus</taxon>
    </lineage>
</organism>
<keyword evidence="9" id="KW-0645">Protease</keyword>
<feature type="transmembrane region" description="Helical" evidence="7">
    <location>
        <begin position="85"/>
        <end position="102"/>
    </location>
</feature>
<evidence type="ECO:0000256" key="5">
    <source>
        <dbReference type="ARBA" id="ARBA00022989"/>
    </source>
</evidence>
<comment type="similarity">
    <text evidence="2">Belongs to the peptidase S54 family.</text>
</comment>
<sequence>MTEQSNEFQRQPILLAPPAVTFLAAGMIALHALLQVLGPAAQSWTFRNFAFVPYEFFALFGDRQLVSPVQTTLTLVTHAFLHGDWAHLLINMGMFMAFGSLVERAYRIPAFLAFFVIGAASGALTQTVFEGGQAFVMIGASGAVYCMMGVVVRLLFQSKNPAGRRRAVVLAAVLMALNLFGGLMGVGDLLAGAQIAWQAHLGGFVTGFLVTFLIRPKAR</sequence>
<dbReference type="Proteomes" id="UP000581135">
    <property type="component" value="Unassembled WGS sequence"/>
</dbReference>
<dbReference type="PANTHER" id="PTHR43731">
    <property type="entry name" value="RHOMBOID PROTEASE"/>
    <property type="match status" value="1"/>
</dbReference>
<keyword evidence="4" id="KW-0378">Hydrolase</keyword>
<reference evidence="9 10" key="1">
    <citation type="submission" date="2020-08" db="EMBL/GenBank/DDBJ databases">
        <title>Genomic Encyclopedia of Type Strains, Phase III (KMG-III): the genomes of soil and plant-associated and newly described type strains.</title>
        <authorList>
            <person name="Whitman W."/>
        </authorList>
    </citation>
    <scope>NUCLEOTIDE SEQUENCE [LARGE SCALE GENOMIC DNA]</scope>
    <source>
        <strain evidence="9 10">CECT 8803</strain>
    </source>
</reference>
<evidence type="ECO:0000256" key="3">
    <source>
        <dbReference type="ARBA" id="ARBA00022692"/>
    </source>
</evidence>
<proteinExistence type="inferred from homology"/>
<protein>
    <submittedName>
        <fullName evidence="9">Membrane associated rhomboid family serine protease</fullName>
    </submittedName>
</protein>
<evidence type="ECO:0000259" key="8">
    <source>
        <dbReference type="Pfam" id="PF01694"/>
    </source>
</evidence>
<keyword evidence="3 7" id="KW-0812">Transmembrane</keyword>
<dbReference type="InterPro" id="IPR022764">
    <property type="entry name" value="Peptidase_S54_rhomboid_dom"/>
</dbReference>
<feature type="transmembrane region" description="Helical" evidence="7">
    <location>
        <begin position="135"/>
        <end position="156"/>
    </location>
</feature>
<keyword evidence="6 7" id="KW-0472">Membrane</keyword>
<evidence type="ECO:0000256" key="1">
    <source>
        <dbReference type="ARBA" id="ARBA00004141"/>
    </source>
</evidence>
<dbReference type="SUPFAM" id="SSF144091">
    <property type="entry name" value="Rhomboid-like"/>
    <property type="match status" value="1"/>
</dbReference>
<feature type="transmembrane region" description="Helical" evidence="7">
    <location>
        <begin position="109"/>
        <end position="129"/>
    </location>
</feature>
<dbReference type="GO" id="GO:0016020">
    <property type="term" value="C:membrane"/>
    <property type="evidence" value="ECO:0007669"/>
    <property type="project" value="UniProtKB-SubCell"/>
</dbReference>
<evidence type="ECO:0000313" key="9">
    <source>
        <dbReference type="EMBL" id="MBB3064937.1"/>
    </source>
</evidence>
<comment type="subcellular location">
    <subcellularLocation>
        <location evidence="1">Membrane</location>
        <topology evidence="1">Multi-pass membrane protein</topology>
    </subcellularLocation>
</comment>
<feature type="transmembrane region" description="Helical" evidence="7">
    <location>
        <begin position="195"/>
        <end position="214"/>
    </location>
</feature>
<keyword evidence="5 7" id="KW-1133">Transmembrane helix</keyword>
<evidence type="ECO:0000256" key="4">
    <source>
        <dbReference type="ARBA" id="ARBA00022801"/>
    </source>
</evidence>
<dbReference type="PANTHER" id="PTHR43731:SF14">
    <property type="entry name" value="PRESENILIN-ASSOCIATED RHOMBOID-LIKE PROTEIN, MITOCHONDRIAL"/>
    <property type="match status" value="1"/>
</dbReference>
<dbReference type="GO" id="GO:0004252">
    <property type="term" value="F:serine-type endopeptidase activity"/>
    <property type="evidence" value="ECO:0007669"/>
    <property type="project" value="InterPro"/>
</dbReference>
<evidence type="ECO:0000256" key="7">
    <source>
        <dbReference type="SAM" id="Phobius"/>
    </source>
</evidence>
<dbReference type="EMBL" id="JACHXA010000003">
    <property type="protein sequence ID" value="MBB3064937.1"/>
    <property type="molecule type" value="Genomic_DNA"/>
</dbReference>
<dbReference type="InterPro" id="IPR050925">
    <property type="entry name" value="Rhomboid_protease_S54"/>
</dbReference>
<dbReference type="RefSeq" id="WP_183415759.1">
    <property type="nucleotide sequence ID" value="NZ_JACHXA010000003.1"/>
</dbReference>
<evidence type="ECO:0000313" key="10">
    <source>
        <dbReference type="Proteomes" id="UP000581135"/>
    </source>
</evidence>
<accession>A0A839SPV9</accession>
<feature type="domain" description="Peptidase S54 rhomboid" evidence="8">
    <location>
        <begin position="73"/>
        <end position="215"/>
    </location>
</feature>
<dbReference type="Gene3D" id="1.20.1540.10">
    <property type="entry name" value="Rhomboid-like"/>
    <property type="match status" value="1"/>
</dbReference>
<comment type="caution">
    <text evidence="9">The sequence shown here is derived from an EMBL/GenBank/DDBJ whole genome shotgun (WGS) entry which is preliminary data.</text>
</comment>
<dbReference type="GO" id="GO:0006508">
    <property type="term" value="P:proteolysis"/>
    <property type="evidence" value="ECO:0007669"/>
    <property type="project" value="UniProtKB-KW"/>
</dbReference>
<evidence type="ECO:0000256" key="2">
    <source>
        <dbReference type="ARBA" id="ARBA00009045"/>
    </source>
</evidence>
<name>A0A839SPV9_9PROT</name>